<protein>
    <submittedName>
        <fullName evidence="2">Uncharacterized protein</fullName>
    </submittedName>
</protein>
<evidence type="ECO:0000313" key="2">
    <source>
        <dbReference type="EMBL" id="PNG06842.1"/>
    </source>
</evidence>
<feature type="chain" id="PRO_5014918895" evidence="1">
    <location>
        <begin position="27"/>
        <end position="253"/>
    </location>
</feature>
<feature type="signal peptide" evidence="1">
    <location>
        <begin position="1"/>
        <end position="26"/>
    </location>
</feature>
<name>A0A2N8SWH0_STUST</name>
<evidence type="ECO:0000313" key="3">
    <source>
        <dbReference type="Proteomes" id="UP000235897"/>
    </source>
</evidence>
<organism evidence="2 3">
    <name type="scientific">Stutzerimonas stutzeri</name>
    <name type="common">Pseudomonas stutzeri</name>
    <dbReference type="NCBI Taxonomy" id="316"/>
    <lineage>
        <taxon>Bacteria</taxon>
        <taxon>Pseudomonadati</taxon>
        <taxon>Pseudomonadota</taxon>
        <taxon>Gammaproteobacteria</taxon>
        <taxon>Pseudomonadales</taxon>
        <taxon>Pseudomonadaceae</taxon>
        <taxon>Stutzerimonas</taxon>
    </lineage>
</organism>
<accession>A0A2N8SWH0</accession>
<comment type="caution">
    <text evidence="2">The sequence shown here is derived from an EMBL/GenBank/DDBJ whole genome shotgun (WGS) entry which is preliminary data.</text>
</comment>
<dbReference type="EMBL" id="POUW01000002">
    <property type="protein sequence ID" value="PNG06842.1"/>
    <property type="molecule type" value="Genomic_DNA"/>
</dbReference>
<evidence type="ECO:0000256" key="1">
    <source>
        <dbReference type="SAM" id="SignalP"/>
    </source>
</evidence>
<dbReference type="AlphaFoldDB" id="A0A2N8SWH0"/>
<dbReference type="RefSeq" id="WP_102846426.1">
    <property type="nucleotide sequence ID" value="NZ_CP073105.1"/>
</dbReference>
<dbReference type="Proteomes" id="UP000235897">
    <property type="component" value="Unassembled WGS sequence"/>
</dbReference>
<reference evidence="2 3" key="1">
    <citation type="submission" date="2018-01" db="EMBL/GenBank/DDBJ databases">
        <title>Denitrification phenotypes of diverse strains of Pseudomonas stutzeri.</title>
        <authorList>
            <person name="Milligan D.A."/>
            <person name="Bergaust L."/>
            <person name="Bakken L.R."/>
            <person name="Frostegard A."/>
        </authorList>
    </citation>
    <scope>NUCLEOTIDE SEQUENCE [LARGE SCALE GENOMIC DNA]</scope>
    <source>
        <strain evidence="2 3">28a3</strain>
    </source>
</reference>
<dbReference type="PROSITE" id="PS51257">
    <property type="entry name" value="PROKAR_LIPOPROTEIN"/>
    <property type="match status" value="1"/>
</dbReference>
<dbReference type="OrthoDB" id="6833907at2"/>
<proteinExistence type="predicted"/>
<sequence>MHHRKWIWMVTLLISCFPSLINTAQAQTFTALESMQIHANRATSSLLLYRGEGFQKAHLARMESDLKALADAINSFPGASSELRELHQTLQATLREGAGFGRKEDDVPWGWPLQMSKALRDFLTAVRSQQGADVRAELPAKVEYLTVQYLSRAYVGSFETAREQPDTYLGQDERRLVPSIDEQLAALDSASNPAVAKLKTRWDFLKVALEDMNSGNNSFNTASGRPFAPIMVDRHARSLSDQWMALSANAAAN</sequence>
<keyword evidence="1" id="KW-0732">Signal</keyword>
<gene>
    <name evidence="2" type="ORF">CXL00_07975</name>
</gene>